<dbReference type="GO" id="GO:0005829">
    <property type="term" value="C:cytosol"/>
    <property type="evidence" value="ECO:0007669"/>
    <property type="project" value="TreeGrafter"/>
</dbReference>
<evidence type="ECO:0000313" key="9">
    <source>
        <dbReference type="Proteomes" id="UP001144256"/>
    </source>
</evidence>
<evidence type="ECO:0000259" key="7">
    <source>
        <dbReference type="PROSITE" id="PS51352"/>
    </source>
</evidence>
<dbReference type="InterPro" id="IPR013766">
    <property type="entry name" value="Thioredoxin_domain"/>
</dbReference>
<keyword evidence="5" id="KW-0676">Redox-active center</keyword>
<keyword evidence="9" id="KW-1185">Reference proteome</keyword>
<comment type="caution">
    <text evidence="8">The sequence shown here is derived from an EMBL/GenBank/DDBJ whole genome shotgun (WGS) entry which is preliminary data.</text>
</comment>
<evidence type="ECO:0000256" key="3">
    <source>
        <dbReference type="ARBA" id="ARBA00022862"/>
    </source>
</evidence>
<dbReference type="CDD" id="cd03015">
    <property type="entry name" value="PRX_Typ2cys"/>
    <property type="match status" value="1"/>
</dbReference>
<dbReference type="PANTHER" id="PTHR10681">
    <property type="entry name" value="THIOREDOXIN PEROXIDASE"/>
    <property type="match status" value="1"/>
</dbReference>
<dbReference type="GO" id="GO:0008379">
    <property type="term" value="F:thioredoxin peroxidase activity"/>
    <property type="evidence" value="ECO:0007669"/>
    <property type="project" value="TreeGrafter"/>
</dbReference>
<dbReference type="PROSITE" id="PS51352">
    <property type="entry name" value="THIOREDOXIN_2"/>
    <property type="match status" value="1"/>
</dbReference>
<dbReference type="InterPro" id="IPR024706">
    <property type="entry name" value="Peroxiredoxin_AhpC-typ"/>
</dbReference>
<dbReference type="GO" id="GO:0033554">
    <property type="term" value="P:cellular response to stress"/>
    <property type="evidence" value="ECO:0007669"/>
    <property type="project" value="TreeGrafter"/>
</dbReference>
<dbReference type="Proteomes" id="UP001144256">
    <property type="component" value="Unassembled WGS sequence"/>
</dbReference>
<dbReference type="PANTHER" id="PTHR10681:SF121">
    <property type="entry name" value="ALKYL HYDROPEROXIDE REDUCTASE C"/>
    <property type="match status" value="1"/>
</dbReference>
<evidence type="ECO:0000313" key="8">
    <source>
        <dbReference type="EMBL" id="GKX27983.1"/>
    </source>
</evidence>
<name>A0A9W5Y8Z6_9FIRM</name>
<evidence type="ECO:0000256" key="4">
    <source>
        <dbReference type="ARBA" id="ARBA00023002"/>
    </source>
</evidence>
<protein>
    <submittedName>
        <fullName evidence="8">Thioredoxin</fullName>
    </submittedName>
</protein>
<dbReference type="AlphaFoldDB" id="A0A9W5Y8Z6"/>
<evidence type="ECO:0000256" key="6">
    <source>
        <dbReference type="PIRSR" id="PIRSR000239-1"/>
    </source>
</evidence>
<feature type="active site" description="Cysteine sulfenic acid (-SOH) intermediate; for peroxidase activity" evidence="6">
    <location>
        <position position="50"/>
    </location>
</feature>
<evidence type="ECO:0000256" key="5">
    <source>
        <dbReference type="ARBA" id="ARBA00023284"/>
    </source>
</evidence>
<dbReference type="GO" id="GO:0045454">
    <property type="term" value="P:cell redox homeostasis"/>
    <property type="evidence" value="ECO:0007669"/>
    <property type="project" value="TreeGrafter"/>
</dbReference>
<proteinExistence type="inferred from homology"/>
<feature type="domain" description="Thioredoxin" evidence="7">
    <location>
        <begin position="3"/>
        <end position="158"/>
    </location>
</feature>
<dbReference type="GO" id="GO:0006979">
    <property type="term" value="P:response to oxidative stress"/>
    <property type="evidence" value="ECO:0007669"/>
    <property type="project" value="TreeGrafter"/>
</dbReference>
<dbReference type="RefSeq" id="WP_281811824.1">
    <property type="nucleotide sequence ID" value="NZ_BRLB01000001.1"/>
</dbReference>
<dbReference type="PIRSF" id="PIRSF000239">
    <property type="entry name" value="AHPC"/>
    <property type="match status" value="1"/>
</dbReference>
<evidence type="ECO:0000256" key="1">
    <source>
        <dbReference type="ARBA" id="ARBA00009796"/>
    </source>
</evidence>
<dbReference type="InterPro" id="IPR050217">
    <property type="entry name" value="Peroxiredoxin"/>
</dbReference>
<keyword evidence="4" id="KW-0560">Oxidoreductase</keyword>
<keyword evidence="2" id="KW-0575">Peroxidase</keyword>
<dbReference type="Gene3D" id="3.40.30.10">
    <property type="entry name" value="Glutaredoxin"/>
    <property type="match status" value="1"/>
</dbReference>
<dbReference type="EMBL" id="BRLB01000001">
    <property type="protein sequence ID" value="GKX27983.1"/>
    <property type="molecule type" value="Genomic_DNA"/>
</dbReference>
<gene>
    <name evidence="8" type="ORF">SH1V18_04630</name>
</gene>
<dbReference type="Pfam" id="PF00578">
    <property type="entry name" value="AhpC-TSA"/>
    <property type="match status" value="1"/>
</dbReference>
<organism evidence="8 9">
    <name type="scientific">Vallitalea longa</name>
    <dbReference type="NCBI Taxonomy" id="2936439"/>
    <lineage>
        <taxon>Bacteria</taxon>
        <taxon>Bacillati</taxon>
        <taxon>Bacillota</taxon>
        <taxon>Clostridia</taxon>
        <taxon>Lachnospirales</taxon>
        <taxon>Vallitaleaceae</taxon>
        <taxon>Vallitalea</taxon>
    </lineage>
</organism>
<accession>A0A9W5Y8Z6</accession>
<dbReference type="GO" id="GO:0042744">
    <property type="term" value="P:hydrogen peroxide catabolic process"/>
    <property type="evidence" value="ECO:0007669"/>
    <property type="project" value="TreeGrafter"/>
</dbReference>
<dbReference type="SUPFAM" id="SSF52833">
    <property type="entry name" value="Thioredoxin-like"/>
    <property type="match status" value="1"/>
</dbReference>
<dbReference type="InterPro" id="IPR036249">
    <property type="entry name" value="Thioredoxin-like_sf"/>
</dbReference>
<evidence type="ECO:0000256" key="2">
    <source>
        <dbReference type="ARBA" id="ARBA00022559"/>
    </source>
</evidence>
<reference evidence="8" key="1">
    <citation type="submission" date="2022-06" db="EMBL/GenBank/DDBJ databases">
        <title>Vallitalea longa sp. nov., an anaerobic bacterium isolated from marine sediment.</title>
        <authorList>
            <person name="Hirano S."/>
            <person name="Terahara T."/>
            <person name="Mori K."/>
            <person name="Hamada M."/>
            <person name="Matsumoto R."/>
            <person name="Kobayashi T."/>
        </authorList>
    </citation>
    <scope>NUCLEOTIDE SEQUENCE</scope>
    <source>
        <strain evidence="8">SH18-1</strain>
    </source>
</reference>
<keyword evidence="3" id="KW-0049">Antioxidant</keyword>
<dbReference type="InterPro" id="IPR000866">
    <property type="entry name" value="AhpC/TSA"/>
</dbReference>
<comment type="similarity">
    <text evidence="1">Belongs to the peroxiredoxin family. AhpC/Prx1 subfamily.</text>
</comment>
<sequence length="173" mass="19147">MERLVGNKAPHFDMATALGDGTNFGKKNLDDYKGKWLVLFFYPLDFTFVCPTEITGYSKKIKQFQDIGAEMLAVSTDSQYSHQAWINGALGKINFPIASDITKSVAKKYGVLIEEEGIALRGLFIVDPEGIIRYSVIHDLNVGRSVDETLRVLQALQAGGLCPIDWSPGEDML</sequence>